<evidence type="ECO:0000256" key="1">
    <source>
        <dbReference type="ARBA" id="ARBA00022574"/>
    </source>
</evidence>
<evidence type="ECO:0000256" key="2">
    <source>
        <dbReference type="ARBA" id="ARBA00022737"/>
    </source>
</evidence>
<dbReference type="EMBL" id="UYRX01001223">
    <property type="protein sequence ID" value="VDK88780.1"/>
    <property type="molecule type" value="Genomic_DNA"/>
</dbReference>
<evidence type="ECO:0000313" key="4">
    <source>
        <dbReference type="Proteomes" id="UP000277928"/>
    </source>
</evidence>
<sequence length="149" mass="17105">MAFSTDSRFLCFTSNTETVHVFRIEGPIPKELRLEEEIALQFEMRERMALNPPGWHDYVEETKRAIIDYIAPTRDFASAILPETATLNVASLKDVNTKLYIMVAISSRKYFIFLINRDGGSAKLIESDKLESKVTLPILEEEPTSRLYK</sequence>
<dbReference type="Pfam" id="PF21032">
    <property type="entry name" value="PROPPIN"/>
    <property type="match status" value="1"/>
</dbReference>
<evidence type="ECO:0000313" key="3">
    <source>
        <dbReference type="EMBL" id="VDK88780.1"/>
    </source>
</evidence>
<reference evidence="3 4" key="1">
    <citation type="submission" date="2018-08" db="EMBL/GenBank/DDBJ databases">
        <authorList>
            <person name="Laetsch R D."/>
            <person name="Stevens L."/>
            <person name="Kumar S."/>
            <person name="Blaxter L. M."/>
        </authorList>
    </citation>
    <scope>NUCLEOTIDE SEQUENCE [LARGE SCALE GENOMIC DNA]</scope>
</reference>
<dbReference type="STRING" id="42156.A0A3P6UB14"/>
<dbReference type="InterPro" id="IPR048720">
    <property type="entry name" value="PROPPIN"/>
</dbReference>
<proteinExistence type="predicted"/>
<organism evidence="3 4">
    <name type="scientific">Litomosoides sigmodontis</name>
    <name type="common">Filarial nematode worm</name>
    <dbReference type="NCBI Taxonomy" id="42156"/>
    <lineage>
        <taxon>Eukaryota</taxon>
        <taxon>Metazoa</taxon>
        <taxon>Ecdysozoa</taxon>
        <taxon>Nematoda</taxon>
        <taxon>Chromadorea</taxon>
        <taxon>Rhabditida</taxon>
        <taxon>Spirurina</taxon>
        <taxon>Spiruromorpha</taxon>
        <taxon>Filarioidea</taxon>
        <taxon>Onchocercidae</taxon>
        <taxon>Litomosoides</taxon>
    </lineage>
</organism>
<keyword evidence="4" id="KW-1185">Reference proteome</keyword>
<dbReference type="OrthoDB" id="5791413at2759"/>
<keyword evidence="1" id="KW-0853">WD repeat</keyword>
<dbReference type="AlphaFoldDB" id="A0A3P6UB14"/>
<gene>
    <name evidence="3" type="ORF">NLS_LOCUS8833</name>
</gene>
<dbReference type="Proteomes" id="UP000277928">
    <property type="component" value="Unassembled WGS sequence"/>
</dbReference>
<protein>
    <submittedName>
        <fullName evidence="3">Uncharacterized protein</fullName>
    </submittedName>
</protein>
<accession>A0A3P6UB14</accession>
<name>A0A3P6UB14_LITSI</name>
<keyword evidence="2" id="KW-0677">Repeat</keyword>